<dbReference type="Pfam" id="PF00775">
    <property type="entry name" value="Dioxygenase_C"/>
    <property type="match status" value="1"/>
</dbReference>
<dbReference type="InterPro" id="IPR000627">
    <property type="entry name" value="Intradiol_dOase_C"/>
</dbReference>
<accession>A0A356W619</accession>
<dbReference type="Gene3D" id="2.60.130.10">
    <property type="entry name" value="Aromatic compound dioxygenase"/>
    <property type="match status" value="1"/>
</dbReference>
<evidence type="ECO:0000313" key="2">
    <source>
        <dbReference type="EMBL" id="HBQ48475.1"/>
    </source>
</evidence>
<reference evidence="2 3" key="1">
    <citation type="journal article" date="2018" name="Nat. Biotechnol.">
        <title>A standardized bacterial taxonomy based on genome phylogeny substantially revises the tree of life.</title>
        <authorList>
            <person name="Parks D.H."/>
            <person name="Chuvochina M."/>
            <person name="Waite D.W."/>
            <person name="Rinke C."/>
            <person name="Skarshewski A."/>
            <person name="Chaumeil P.A."/>
            <person name="Hugenholtz P."/>
        </authorList>
    </citation>
    <scope>NUCLEOTIDE SEQUENCE [LARGE SCALE GENOMIC DNA]</scope>
    <source>
        <strain evidence="2">UBA10378</strain>
    </source>
</reference>
<dbReference type="AlphaFoldDB" id="A0A356W619"/>
<dbReference type="PANTHER" id="PTHR34315">
    <property type="match status" value="1"/>
</dbReference>
<comment type="caution">
    <text evidence="2">The sequence shown here is derived from an EMBL/GenBank/DDBJ whole genome shotgun (WGS) entry which is preliminary data.</text>
</comment>
<dbReference type="PANTHER" id="PTHR34315:SF1">
    <property type="entry name" value="INTRADIOL RING-CLEAVAGE DIOXYGENASES DOMAIN-CONTAINING PROTEIN-RELATED"/>
    <property type="match status" value="1"/>
</dbReference>
<evidence type="ECO:0000313" key="3">
    <source>
        <dbReference type="Proteomes" id="UP000263957"/>
    </source>
</evidence>
<dbReference type="GO" id="GO:0008199">
    <property type="term" value="F:ferric iron binding"/>
    <property type="evidence" value="ECO:0007669"/>
    <property type="project" value="InterPro"/>
</dbReference>
<sequence>MRNSVRRQPFAPVEAANAITPYPADQFLGLEQSLARLWINSGLIRSDLKRGFAGLSGTATGAPLDLRLQFLSTSNRRAPLANHAIHIWHADASGKYSVYNKPDTNYLRGIGVTDTSGRVRFSTVFPGTYRGRIPHIHFEVYRNLEALEAGAERIIRSRLLFPDHITRAVYSGSSCYVESLACYKELNFERPVTEPRHDRRSVQMASVTSRGADTLRASMTAFLSTSK</sequence>
<dbReference type="InterPro" id="IPR015889">
    <property type="entry name" value="Intradiol_dOase_core"/>
</dbReference>
<dbReference type="EMBL" id="DOGS01000126">
    <property type="protein sequence ID" value="HBQ48475.1"/>
    <property type="molecule type" value="Genomic_DNA"/>
</dbReference>
<evidence type="ECO:0000259" key="1">
    <source>
        <dbReference type="Pfam" id="PF00775"/>
    </source>
</evidence>
<proteinExistence type="predicted"/>
<protein>
    <recommendedName>
        <fullName evidence="1">Intradiol ring-cleavage dioxygenases domain-containing protein</fullName>
    </recommendedName>
</protein>
<dbReference type="GO" id="GO:0016702">
    <property type="term" value="F:oxidoreductase activity, acting on single donors with incorporation of molecular oxygen, incorporation of two atoms of oxygen"/>
    <property type="evidence" value="ECO:0007669"/>
    <property type="project" value="InterPro"/>
</dbReference>
<feature type="domain" description="Intradiol ring-cleavage dioxygenases" evidence="1">
    <location>
        <begin position="75"/>
        <end position="131"/>
    </location>
</feature>
<dbReference type="SUPFAM" id="SSF49482">
    <property type="entry name" value="Aromatic compound dioxygenase"/>
    <property type="match status" value="1"/>
</dbReference>
<name>A0A356W619_9PROT</name>
<gene>
    <name evidence="2" type="ORF">DD728_06265</name>
</gene>
<dbReference type="Proteomes" id="UP000263957">
    <property type="component" value="Unassembled WGS sequence"/>
</dbReference>
<organism evidence="2 3">
    <name type="scientific">Hyphomonas atlantica</name>
    <dbReference type="NCBI Taxonomy" id="1280948"/>
    <lineage>
        <taxon>Bacteria</taxon>
        <taxon>Pseudomonadati</taxon>
        <taxon>Pseudomonadota</taxon>
        <taxon>Alphaproteobacteria</taxon>
        <taxon>Hyphomonadales</taxon>
        <taxon>Hyphomonadaceae</taxon>
        <taxon>Hyphomonas</taxon>
    </lineage>
</organism>